<dbReference type="Gene3D" id="3.40.50.280">
    <property type="entry name" value="Cobalamin-binding domain"/>
    <property type="match status" value="1"/>
</dbReference>
<evidence type="ECO:0000313" key="8">
    <source>
        <dbReference type="EMBL" id="SVC69609.1"/>
    </source>
</evidence>
<dbReference type="InterPro" id="IPR036724">
    <property type="entry name" value="Cobalamin-bd_sf"/>
</dbReference>
<comment type="cofactor">
    <cofactor evidence="1">
        <name>[4Fe-4S] cluster</name>
        <dbReference type="ChEBI" id="CHEBI:49883"/>
    </cofactor>
</comment>
<protein>
    <recommendedName>
        <fullName evidence="7">Radical SAM core domain-containing protein</fullName>
    </recommendedName>
</protein>
<dbReference type="GO" id="GO:0051539">
    <property type="term" value="F:4 iron, 4 sulfur cluster binding"/>
    <property type="evidence" value="ECO:0007669"/>
    <property type="project" value="UniProtKB-KW"/>
</dbReference>
<dbReference type="InterPro" id="IPR034466">
    <property type="entry name" value="Methyltransferase_Class_B"/>
</dbReference>
<keyword evidence="3" id="KW-0949">S-adenosyl-L-methionine</keyword>
<accession>A0A382P864</accession>
<evidence type="ECO:0000256" key="1">
    <source>
        <dbReference type="ARBA" id="ARBA00001966"/>
    </source>
</evidence>
<proteinExistence type="predicted"/>
<sequence>MNSRLKVLLISPMYNSSIVAPCLGLGYLASALKKNGHDVLILDGLREKIEYNPSEWDIVGVSAMSTYFPECIEEVKKAKSYGLKTIIGGPHIICDPIQSLIDSGADYAAIGEGERTMTQLAAGLPPAQVDGLAYWNNGKVVQSKQSDSMIGETESGATTFLMKENMYTLQVGKLKRDFQLNIDDFGRPDWSSIDPRTYPVAPHGMIAHAHPIAPIITTRGCPYSCTYCSAPITAGKRMRYRDPKNVVDEIEMLVNDFGVKEIQIEDDNFTLNRKHCITICEEILKRGIKVLWSLPNGVRIDKLDKEMLLLFKKAGCVSMALGIESANQRILDMIK</sequence>
<dbReference type="Gene3D" id="3.80.30.20">
    <property type="entry name" value="tm_1862 like domain"/>
    <property type="match status" value="1"/>
</dbReference>
<evidence type="ECO:0000259" key="7">
    <source>
        <dbReference type="PROSITE" id="PS51918"/>
    </source>
</evidence>
<reference evidence="8" key="1">
    <citation type="submission" date="2018-05" db="EMBL/GenBank/DDBJ databases">
        <authorList>
            <person name="Lanie J.A."/>
            <person name="Ng W.-L."/>
            <person name="Kazmierczak K.M."/>
            <person name="Andrzejewski T.M."/>
            <person name="Davidsen T.M."/>
            <person name="Wayne K.J."/>
            <person name="Tettelin H."/>
            <person name="Glass J.I."/>
            <person name="Rusch D."/>
            <person name="Podicherti R."/>
            <person name="Tsui H.-C.T."/>
            <person name="Winkler M.E."/>
        </authorList>
    </citation>
    <scope>NUCLEOTIDE SEQUENCE</scope>
</reference>
<evidence type="ECO:0000256" key="2">
    <source>
        <dbReference type="ARBA" id="ARBA00022679"/>
    </source>
</evidence>
<dbReference type="SFLD" id="SFLDG01123">
    <property type="entry name" value="methyltransferase_(Class_B)"/>
    <property type="match status" value="1"/>
</dbReference>
<dbReference type="InterPro" id="IPR006158">
    <property type="entry name" value="Cobalamin-bd"/>
</dbReference>
<evidence type="ECO:0000256" key="3">
    <source>
        <dbReference type="ARBA" id="ARBA00022691"/>
    </source>
</evidence>
<keyword evidence="4" id="KW-0479">Metal-binding</keyword>
<keyword evidence="6" id="KW-0411">Iron-sulfur</keyword>
<evidence type="ECO:0000256" key="5">
    <source>
        <dbReference type="ARBA" id="ARBA00023004"/>
    </source>
</evidence>
<dbReference type="SFLD" id="SFLDG01082">
    <property type="entry name" value="B12-binding_domain_containing"/>
    <property type="match status" value="1"/>
</dbReference>
<dbReference type="GO" id="GO:0031419">
    <property type="term" value="F:cobalamin binding"/>
    <property type="evidence" value="ECO:0007669"/>
    <property type="project" value="InterPro"/>
</dbReference>
<keyword evidence="2" id="KW-0808">Transferase</keyword>
<dbReference type="PROSITE" id="PS51918">
    <property type="entry name" value="RADICAL_SAM"/>
    <property type="match status" value="1"/>
</dbReference>
<dbReference type="SUPFAM" id="SSF52242">
    <property type="entry name" value="Cobalamin (vitamin B12)-binding domain"/>
    <property type="match status" value="1"/>
</dbReference>
<dbReference type="InterPro" id="IPR058240">
    <property type="entry name" value="rSAM_sf"/>
</dbReference>
<dbReference type="GO" id="GO:0003824">
    <property type="term" value="F:catalytic activity"/>
    <property type="evidence" value="ECO:0007669"/>
    <property type="project" value="InterPro"/>
</dbReference>
<dbReference type="SUPFAM" id="SSF102114">
    <property type="entry name" value="Radical SAM enzymes"/>
    <property type="match status" value="1"/>
</dbReference>
<dbReference type="InterPro" id="IPR023404">
    <property type="entry name" value="rSAM_horseshoe"/>
</dbReference>
<dbReference type="Pfam" id="PF02310">
    <property type="entry name" value="B12-binding"/>
    <property type="match status" value="1"/>
</dbReference>
<dbReference type="Pfam" id="PF04055">
    <property type="entry name" value="Radical_SAM"/>
    <property type="match status" value="1"/>
</dbReference>
<gene>
    <name evidence="8" type="ORF">METZ01_LOCUS322463</name>
</gene>
<evidence type="ECO:0000256" key="4">
    <source>
        <dbReference type="ARBA" id="ARBA00022723"/>
    </source>
</evidence>
<dbReference type="PANTHER" id="PTHR43409:SF7">
    <property type="entry name" value="BLL1977 PROTEIN"/>
    <property type="match status" value="1"/>
</dbReference>
<evidence type="ECO:0000256" key="6">
    <source>
        <dbReference type="ARBA" id="ARBA00023014"/>
    </source>
</evidence>
<dbReference type="GO" id="GO:0046872">
    <property type="term" value="F:metal ion binding"/>
    <property type="evidence" value="ECO:0007669"/>
    <property type="project" value="UniProtKB-KW"/>
</dbReference>
<dbReference type="InterPro" id="IPR051198">
    <property type="entry name" value="BchE-like"/>
</dbReference>
<dbReference type="EMBL" id="UINC01105575">
    <property type="protein sequence ID" value="SVC69609.1"/>
    <property type="molecule type" value="Genomic_DNA"/>
</dbReference>
<feature type="non-terminal residue" evidence="8">
    <location>
        <position position="335"/>
    </location>
</feature>
<dbReference type="CDD" id="cd01335">
    <property type="entry name" value="Radical_SAM"/>
    <property type="match status" value="1"/>
</dbReference>
<dbReference type="InterPro" id="IPR007197">
    <property type="entry name" value="rSAM"/>
</dbReference>
<keyword evidence="5" id="KW-0408">Iron</keyword>
<organism evidence="8">
    <name type="scientific">marine metagenome</name>
    <dbReference type="NCBI Taxonomy" id="408172"/>
    <lineage>
        <taxon>unclassified sequences</taxon>
        <taxon>metagenomes</taxon>
        <taxon>ecological metagenomes</taxon>
    </lineage>
</organism>
<dbReference type="AlphaFoldDB" id="A0A382P864"/>
<dbReference type="SFLD" id="SFLDS00029">
    <property type="entry name" value="Radical_SAM"/>
    <property type="match status" value="1"/>
</dbReference>
<feature type="domain" description="Radical SAM core" evidence="7">
    <location>
        <begin position="207"/>
        <end position="335"/>
    </location>
</feature>
<dbReference type="PANTHER" id="PTHR43409">
    <property type="entry name" value="ANAEROBIC MAGNESIUM-PROTOPORPHYRIN IX MONOMETHYL ESTER CYCLASE-RELATED"/>
    <property type="match status" value="1"/>
</dbReference>
<name>A0A382P864_9ZZZZ</name>
<dbReference type="CDD" id="cd02068">
    <property type="entry name" value="radical_SAM_B12_BD"/>
    <property type="match status" value="1"/>
</dbReference>